<evidence type="ECO:0000256" key="3">
    <source>
        <dbReference type="ARBA" id="ARBA00022777"/>
    </source>
</evidence>
<gene>
    <name evidence="5" type="ORF">AW06_002061</name>
</gene>
<dbReference type="InterPro" id="IPR050306">
    <property type="entry name" value="PfkB_Carbo_kinase"/>
</dbReference>
<protein>
    <submittedName>
        <fullName evidence="5">Aminoimidazole riboside kinase</fullName>
    </submittedName>
</protein>
<accession>A0A080M8P0</accession>
<organism evidence="5 6">
    <name type="scientific">Candidatus Accumulibacter cognatus</name>
    <dbReference type="NCBI Taxonomy" id="2954383"/>
    <lineage>
        <taxon>Bacteria</taxon>
        <taxon>Pseudomonadati</taxon>
        <taxon>Pseudomonadota</taxon>
        <taxon>Betaproteobacteria</taxon>
        <taxon>Candidatus Accumulibacter</taxon>
    </lineage>
</organism>
<dbReference type="SUPFAM" id="SSF53613">
    <property type="entry name" value="Ribokinase-like"/>
    <property type="match status" value="1"/>
</dbReference>
<dbReference type="GO" id="GO:0016301">
    <property type="term" value="F:kinase activity"/>
    <property type="evidence" value="ECO:0007669"/>
    <property type="project" value="UniProtKB-KW"/>
</dbReference>
<comment type="similarity">
    <text evidence="1">Belongs to the carbohydrate kinase PfkB family.</text>
</comment>
<feature type="domain" description="Carbohydrate kinase PfkB" evidence="4">
    <location>
        <begin position="5"/>
        <end position="281"/>
    </location>
</feature>
<dbReference type="AlphaFoldDB" id="A0A080M8P0"/>
<dbReference type="Gene3D" id="3.40.1190.20">
    <property type="match status" value="1"/>
</dbReference>
<dbReference type="InterPro" id="IPR011611">
    <property type="entry name" value="PfkB_dom"/>
</dbReference>
<reference evidence="5" key="1">
    <citation type="submission" date="2014-02" db="EMBL/GenBank/DDBJ databases">
        <title>Expanding our view of genomic diversity in Candidatus Accumulibacter clades.</title>
        <authorList>
            <person name="Skennerton C.T."/>
            <person name="Barr J.J."/>
            <person name="Slater F.R."/>
            <person name="Bond P.L."/>
            <person name="Tyson G.W."/>
        </authorList>
    </citation>
    <scope>NUCLEOTIDE SEQUENCE [LARGE SCALE GENOMIC DNA]</scope>
</reference>
<sequence length="355" mass="38240">METPKVVTFGRTLMDIVIKPLVELPPKHRAEEISFAKNVPGGSAVNTAIALHQLHCPAVVVSAIGKDVLGSALRDEIEGLGVRTHFVVSEGKQTSFCLVALDPDGGARYLYTVGADCLLDSTIFCQEKVVKFLKAPSTKHVHFGGVNLLHGLEPQAFADSVKKMKSTYPHLTISMDLSKVLVYGTANQAAVGKADVVFGTQDEAAALIGEGKLSLQRLGASILDLGARVFFLKLGNMGSAVFSHNRPEAQIIQTRNVSATANNLNGPGDVYAASIIRNICQCGGRDDAMNAPPERWAEWGQEATSYALDYITRKLVSWEAANPLKPYTGAERWTTTTVRSKIFDNDEGNSSIRKG</sequence>
<dbReference type="PANTHER" id="PTHR43085:SF57">
    <property type="entry name" value="CARBOHYDRATE KINASE PFKB DOMAIN-CONTAINING PROTEIN"/>
    <property type="match status" value="1"/>
</dbReference>
<keyword evidence="2" id="KW-0808">Transferase</keyword>
<dbReference type="Pfam" id="PF00294">
    <property type="entry name" value="PfkB"/>
    <property type="match status" value="1"/>
</dbReference>
<dbReference type="RefSeq" id="WP_273704535.1">
    <property type="nucleotide sequence ID" value="NZ_JDST02000043.1"/>
</dbReference>
<evidence type="ECO:0000256" key="2">
    <source>
        <dbReference type="ARBA" id="ARBA00022679"/>
    </source>
</evidence>
<evidence type="ECO:0000256" key="1">
    <source>
        <dbReference type="ARBA" id="ARBA00010688"/>
    </source>
</evidence>
<keyword evidence="3 5" id="KW-0418">Kinase</keyword>
<dbReference type="STRING" id="1453999.AW06_002061"/>
<comment type="caution">
    <text evidence="5">The sequence shown here is derived from an EMBL/GenBank/DDBJ whole genome shotgun (WGS) entry which is preliminary data.</text>
</comment>
<proteinExistence type="inferred from homology"/>
<evidence type="ECO:0000259" key="4">
    <source>
        <dbReference type="Pfam" id="PF00294"/>
    </source>
</evidence>
<name>A0A080M8P0_9PROT</name>
<keyword evidence="6" id="KW-1185">Reference proteome</keyword>
<dbReference type="PANTHER" id="PTHR43085">
    <property type="entry name" value="HEXOKINASE FAMILY MEMBER"/>
    <property type="match status" value="1"/>
</dbReference>
<evidence type="ECO:0000313" key="6">
    <source>
        <dbReference type="Proteomes" id="UP000021315"/>
    </source>
</evidence>
<dbReference type="Proteomes" id="UP000021315">
    <property type="component" value="Unassembled WGS sequence"/>
</dbReference>
<dbReference type="EMBL" id="JDST02000043">
    <property type="protein sequence ID" value="KFB76845.1"/>
    <property type="molecule type" value="Genomic_DNA"/>
</dbReference>
<evidence type="ECO:0000313" key="5">
    <source>
        <dbReference type="EMBL" id="KFB76845.1"/>
    </source>
</evidence>
<dbReference type="InterPro" id="IPR029056">
    <property type="entry name" value="Ribokinase-like"/>
</dbReference>